<comment type="caution">
    <text evidence="3">The sequence shown here is derived from an EMBL/GenBank/DDBJ whole genome shotgun (WGS) entry which is preliminary data.</text>
</comment>
<dbReference type="PATRIC" id="fig|43678.3.peg.1793"/>
<organism evidence="3 4">
    <name type="scientific">Oerskovia enterophila</name>
    <dbReference type="NCBI Taxonomy" id="43678"/>
    <lineage>
        <taxon>Bacteria</taxon>
        <taxon>Bacillati</taxon>
        <taxon>Actinomycetota</taxon>
        <taxon>Actinomycetes</taxon>
        <taxon>Micrococcales</taxon>
        <taxon>Cellulomonadaceae</taxon>
        <taxon>Oerskovia</taxon>
    </lineage>
</organism>
<feature type="transmembrane region" description="Helical" evidence="2">
    <location>
        <begin position="330"/>
        <end position="353"/>
    </location>
</feature>
<feature type="transmembrane region" description="Helical" evidence="2">
    <location>
        <begin position="38"/>
        <end position="66"/>
    </location>
</feature>
<evidence type="ECO:0000256" key="1">
    <source>
        <dbReference type="SAM" id="MobiDB-lite"/>
    </source>
</evidence>
<sequence>MITPSAGQRPLDVRALVEPVDRSAVLADRSHGPARRSAAVVVAGTLLGAVLGAFALSLVAVTIGLVLTLITQWVYGALNVTPSFALVPWLTLPAAVGVCALLVVGVRRGTAQRRERSYRLSRFAAANGLDFTPETTDLDRPGSIFRIGVDGVVRDVLRTRGPCPVEIGSYTSQENSTRGGSHSWDYLAFPLDRTHPHIVLERRRTRGARGTLAPRRPLRSLDLTLGSGLDEHVRVLGPRAAQDVARQILSVEVVMPLLGAPVSAEIVEDRFYVYSRSPLVTLDPATWEWLLRLVATLSSALHDGNGRGATEAAHEPPGPMPSPRRGDDRWVVRILLLYPVAATVAILVAALLARG</sequence>
<feature type="region of interest" description="Disordered" evidence="1">
    <location>
        <begin position="305"/>
        <end position="325"/>
    </location>
</feature>
<dbReference type="OrthoDB" id="3339101at2"/>
<evidence type="ECO:0000313" key="3">
    <source>
        <dbReference type="EMBL" id="KZM35604.1"/>
    </source>
</evidence>
<keyword evidence="2" id="KW-0472">Membrane</keyword>
<feature type="transmembrane region" description="Helical" evidence="2">
    <location>
        <begin position="86"/>
        <end position="106"/>
    </location>
</feature>
<protein>
    <recommendedName>
        <fullName evidence="5">DUF3137 domain-containing protein</fullName>
    </recommendedName>
</protein>
<dbReference type="RefSeq" id="WP_068708144.1">
    <property type="nucleotide sequence ID" value="NZ_LRIE01000068.1"/>
</dbReference>
<evidence type="ECO:0000256" key="2">
    <source>
        <dbReference type="SAM" id="Phobius"/>
    </source>
</evidence>
<evidence type="ECO:0000313" key="4">
    <source>
        <dbReference type="Proteomes" id="UP000076447"/>
    </source>
</evidence>
<keyword evidence="2" id="KW-0812">Transmembrane</keyword>
<dbReference type="EMBL" id="LRIE01000068">
    <property type="protein sequence ID" value="KZM35604.1"/>
    <property type="molecule type" value="Genomic_DNA"/>
</dbReference>
<reference evidence="3 4" key="1">
    <citation type="submission" date="2016-01" db="EMBL/GenBank/DDBJ databases">
        <title>Genome sequence of Oerskovia enterophila VJag, an agar and cellulose degrading bacterium.</title>
        <authorList>
            <person name="Poehlein A."/>
            <person name="Jag V."/>
            <person name="Bengelsdorf F."/>
            <person name="Duerre P."/>
            <person name="Daniel R."/>
        </authorList>
    </citation>
    <scope>NUCLEOTIDE SEQUENCE [LARGE SCALE GENOMIC DNA]</scope>
    <source>
        <strain evidence="3 4">VJag</strain>
    </source>
</reference>
<gene>
    <name evidence="3" type="ORF">OJAG_17110</name>
</gene>
<dbReference type="AlphaFoldDB" id="A0A163RQY0"/>
<name>A0A163RQY0_9CELL</name>
<proteinExistence type="predicted"/>
<dbReference type="Proteomes" id="UP000076447">
    <property type="component" value="Unassembled WGS sequence"/>
</dbReference>
<evidence type="ECO:0008006" key="5">
    <source>
        <dbReference type="Google" id="ProtNLM"/>
    </source>
</evidence>
<accession>A0A163RQY0</accession>
<keyword evidence="2" id="KW-1133">Transmembrane helix</keyword>
<dbReference type="STRING" id="43678.OJAG_17110"/>